<sequence length="75" mass="8736">MLKREVFCQRLKELRTTNNLAQEQLGEKLGAAKQTVGHWETGYRLPPFDVAVDIAEYFHVSLDYLAGLSDRRERR</sequence>
<dbReference type="PANTHER" id="PTHR46558:SF11">
    <property type="entry name" value="HTH-TYPE TRANSCRIPTIONAL REGULATOR XRE"/>
    <property type="match status" value="1"/>
</dbReference>
<evidence type="ECO:0000259" key="2">
    <source>
        <dbReference type="PROSITE" id="PS50943"/>
    </source>
</evidence>
<dbReference type="OrthoDB" id="9812239at2"/>
<dbReference type="CDD" id="cd00093">
    <property type="entry name" value="HTH_XRE"/>
    <property type="match status" value="1"/>
</dbReference>
<evidence type="ECO:0000313" key="3">
    <source>
        <dbReference type="EMBL" id="KYZ76145.1"/>
    </source>
</evidence>
<dbReference type="RefSeq" id="WP_066241075.1">
    <property type="nucleotide sequence ID" value="NZ_LSGP01000017.1"/>
</dbReference>
<reference evidence="3 4" key="1">
    <citation type="submission" date="2016-02" db="EMBL/GenBank/DDBJ databases">
        <title>Anaerosporomusa subterraneum gen. nov., sp. nov., a spore-forming obligate anaerobe isolated from saprolite.</title>
        <authorList>
            <person name="Choi J.K."/>
            <person name="Shah M."/>
            <person name="Yee N."/>
        </authorList>
    </citation>
    <scope>NUCLEOTIDE SEQUENCE [LARGE SCALE GENOMIC DNA]</scope>
    <source>
        <strain evidence="3 4">RU4</strain>
    </source>
</reference>
<dbReference type="SUPFAM" id="SSF47413">
    <property type="entry name" value="lambda repressor-like DNA-binding domains"/>
    <property type="match status" value="1"/>
</dbReference>
<keyword evidence="1" id="KW-0238">DNA-binding</keyword>
<dbReference type="InterPro" id="IPR001387">
    <property type="entry name" value="Cro/C1-type_HTH"/>
</dbReference>
<dbReference type="AlphaFoldDB" id="A0A154BQK9"/>
<proteinExistence type="predicted"/>
<keyword evidence="4" id="KW-1185">Reference proteome</keyword>
<comment type="caution">
    <text evidence="3">The sequence shown here is derived from an EMBL/GenBank/DDBJ whole genome shotgun (WGS) entry which is preliminary data.</text>
</comment>
<dbReference type="GO" id="GO:0003677">
    <property type="term" value="F:DNA binding"/>
    <property type="evidence" value="ECO:0007669"/>
    <property type="project" value="UniProtKB-KW"/>
</dbReference>
<gene>
    <name evidence="3" type="ORF">AXX12_06800</name>
</gene>
<dbReference type="Pfam" id="PF01381">
    <property type="entry name" value="HTH_3"/>
    <property type="match status" value="1"/>
</dbReference>
<organism evidence="3 4">
    <name type="scientific">Anaerosporomusa subterranea</name>
    <dbReference type="NCBI Taxonomy" id="1794912"/>
    <lineage>
        <taxon>Bacteria</taxon>
        <taxon>Bacillati</taxon>
        <taxon>Bacillota</taxon>
        <taxon>Negativicutes</taxon>
        <taxon>Acetonemataceae</taxon>
        <taxon>Anaerosporomusa</taxon>
    </lineage>
</organism>
<dbReference type="EMBL" id="LSGP01000017">
    <property type="protein sequence ID" value="KYZ76145.1"/>
    <property type="molecule type" value="Genomic_DNA"/>
</dbReference>
<evidence type="ECO:0000256" key="1">
    <source>
        <dbReference type="ARBA" id="ARBA00023125"/>
    </source>
</evidence>
<dbReference type="PANTHER" id="PTHR46558">
    <property type="entry name" value="TRACRIPTIONAL REGULATORY PROTEIN-RELATED-RELATED"/>
    <property type="match status" value="1"/>
</dbReference>
<dbReference type="STRING" id="1794912.AXX12_06800"/>
<feature type="domain" description="HTH cro/C1-type" evidence="2">
    <location>
        <begin position="11"/>
        <end position="65"/>
    </location>
</feature>
<dbReference type="SMART" id="SM00530">
    <property type="entry name" value="HTH_XRE"/>
    <property type="match status" value="1"/>
</dbReference>
<evidence type="ECO:0000313" key="4">
    <source>
        <dbReference type="Proteomes" id="UP000076268"/>
    </source>
</evidence>
<accession>A0A154BQK9</accession>
<dbReference type="PROSITE" id="PS50943">
    <property type="entry name" value="HTH_CROC1"/>
    <property type="match status" value="1"/>
</dbReference>
<dbReference type="Proteomes" id="UP000076268">
    <property type="component" value="Unassembled WGS sequence"/>
</dbReference>
<protein>
    <submittedName>
        <fullName evidence="3">XRE family transcriptional regulator</fullName>
    </submittedName>
</protein>
<name>A0A154BQK9_ANASB</name>
<dbReference type="Gene3D" id="1.10.260.40">
    <property type="entry name" value="lambda repressor-like DNA-binding domains"/>
    <property type="match status" value="1"/>
</dbReference>
<dbReference type="InterPro" id="IPR010982">
    <property type="entry name" value="Lambda_DNA-bd_dom_sf"/>
</dbReference>